<organism evidence="4 5">
    <name type="scientific">Seonamhaeicola marinus</name>
    <dbReference type="NCBI Taxonomy" id="1912246"/>
    <lineage>
        <taxon>Bacteria</taxon>
        <taxon>Pseudomonadati</taxon>
        <taxon>Bacteroidota</taxon>
        <taxon>Flavobacteriia</taxon>
        <taxon>Flavobacteriales</taxon>
        <taxon>Flavobacteriaceae</taxon>
    </lineage>
</organism>
<dbReference type="PANTHER" id="PTHR10859">
    <property type="entry name" value="GLYCOSYL TRANSFERASE"/>
    <property type="match status" value="1"/>
</dbReference>
<keyword evidence="1" id="KW-0472">Membrane</keyword>
<feature type="transmembrane region" description="Helical" evidence="1">
    <location>
        <begin position="363"/>
        <end position="390"/>
    </location>
</feature>
<evidence type="ECO:0000256" key="1">
    <source>
        <dbReference type="SAM" id="Phobius"/>
    </source>
</evidence>
<dbReference type="EMBL" id="VSDQ01000679">
    <property type="protein sequence ID" value="TYA73964.1"/>
    <property type="molecule type" value="Genomic_DNA"/>
</dbReference>
<keyword evidence="5" id="KW-1185">Reference proteome</keyword>
<feature type="transmembrane region" description="Helical" evidence="1">
    <location>
        <begin position="324"/>
        <end position="342"/>
    </location>
</feature>
<dbReference type="InterPro" id="IPR001173">
    <property type="entry name" value="Glyco_trans_2-like"/>
</dbReference>
<dbReference type="GO" id="GO:0006487">
    <property type="term" value="P:protein N-linked glycosylation"/>
    <property type="evidence" value="ECO:0007669"/>
    <property type="project" value="TreeGrafter"/>
</dbReference>
<evidence type="ECO:0000313" key="5">
    <source>
        <dbReference type="Proteomes" id="UP000323930"/>
    </source>
</evidence>
<gene>
    <name evidence="4" type="ORF">FUA24_11485</name>
</gene>
<evidence type="ECO:0000259" key="3">
    <source>
        <dbReference type="Pfam" id="PF09835"/>
    </source>
</evidence>
<dbReference type="Pfam" id="PF09835">
    <property type="entry name" value="DUF2062"/>
    <property type="match status" value="1"/>
</dbReference>
<dbReference type="InterPro" id="IPR018639">
    <property type="entry name" value="DUF2062"/>
</dbReference>
<name>A0A5D0HRK6_9FLAO</name>
<dbReference type="PANTHER" id="PTHR10859:SF91">
    <property type="entry name" value="DOLICHYL-PHOSPHATE BETA-GLUCOSYLTRANSFERASE"/>
    <property type="match status" value="1"/>
</dbReference>
<feature type="transmembrane region" description="Helical" evidence="1">
    <location>
        <begin position="231"/>
        <end position="250"/>
    </location>
</feature>
<dbReference type="Pfam" id="PF00535">
    <property type="entry name" value="Glycos_transf_2"/>
    <property type="match status" value="1"/>
</dbReference>
<dbReference type="SUPFAM" id="SSF53448">
    <property type="entry name" value="Nucleotide-diphospho-sugar transferases"/>
    <property type="match status" value="1"/>
</dbReference>
<protein>
    <submittedName>
        <fullName evidence="4">DUF2062 domain-containing protein</fullName>
    </submittedName>
</protein>
<feature type="transmembrane region" description="Helical" evidence="1">
    <location>
        <begin position="280"/>
        <end position="304"/>
    </location>
</feature>
<evidence type="ECO:0000259" key="2">
    <source>
        <dbReference type="Pfam" id="PF00535"/>
    </source>
</evidence>
<dbReference type="InterPro" id="IPR029044">
    <property type="entry name" value="Nucleotide-diphossugar_trans"/>
</dbReference>
<sequence length="400" mass="45267">MSKTLESINQRLKALNICVLIPTYNNENTLKRVIDGVLNYTQDIIIVNDGSTDTTGQILSNYASLQQIHLPENKGKGNALRRGFKEAYAKGYAYAITIDSDGQHFPDDIEVFLKTLETSKNKNLLLIGARDMSQDGVPGKSSFGNKFSNFWFWFETGIKLSDTQSGYRLYPLNTINDIRLITNKFEFEIEVIVKAAWKDVEVKNVPVKVLYDESERVSHFRPFKDFTRISILNTCLVFITIFYITPRNLFRRLKKKGIKRFIIEDFLGSTDSPTKKALSVALGVLIGLSPFWGFHTLIVISLAVLFRLNKVIAFTFSNVSLPPFIPFVVLTSFKVGQFVLGTNYTYSIEEMTQNFEVVKHLKVYIIGSFTFAIVASIVLGFISFLLFSVLSKKNSLVSNA</sequence>
<dbReference type="Proteomes" id="UP000323930">
    <property type="component" value="Unassembled WGS sequence"/>
</dbReference>
<keyword evidence="1" id="KW-0812">Transmembrane</keyword>
<dbReference type="CDD" id="cd04179">
    <property type="entry name" value="DPM_DPG-synthase_like"/>
    <property type="match status" value="1"/>
</dbReference>
<evidence type="ECO:0000313" key="4">
    <source>
        <dbReference type="EMBL" id="TYA73964.1"/>
    </source>
</evidence>
<feature type="domain" description="Glycosyltransferase 2-like" evidence="2">
    <location>
        <begin position="18"/>
        <end position="122"/>
    </location>
</feature>
<feature type="domain" description="DUF2062" evidence="3">
    <location>
        <begin position="264"/>
        <end position="393"/>
    </location>
</feature>
<proteinExistence type="predicted"/>
<dbReference type="RefSeq" id="WP_148542396.1">
    <property type="nucleotide sequence ID" value="NZ_VSDQ01000679.1"/>
</dbReference>
<keyword evidence="1" id="KW-1133">Transmembrane helix</keyword>
<reference evidence="4 5" key="1">
    <citation type="submission" date="2019-08" db="EMBL/GenBank/DDBJ databases">
        <title>Seonamhaeicola sediminis sp. nov., isolated from marine sediment.</title>
        <authorList>
            <person name="Cao W.R."/>
        </authorList>
    </citation>
    <scope>NUCLEOTIDE SEQUENCE [LARGE SCALE GENOMIC DNA]</scope>
    <source>
        <strain evidence="4 5">B011</strain>
    </source>
</reference>
<dbReference type="Gene3D" id="3.90.550.10">
    <property type="entry name" value="Spore Coat Polysaccharide Biosynthesis Protein SpsA, Chain A"/>
    <property type="match status" value="1"/>
</dbReference>
<dbReference type="OrthoDB" id="9810303at2"/>
<accession>A0A5D0HRK6</accession>
<dbReference type="AlphaFoldDB" id="A0A5D0HRK6"/>
<comment type="caution">
    <text evidence="4">The sequence shown here is derived from an EMBL/GenBank/DDBJ whole genome shotgun (WGS) entry which is preliminary data.</text>
</comment>